<sequence length="278" mass="31384">MRTSVVPPQIFLSPSAIKLGRLVTSVDEPHQNYYDPSPEKDFGVIVKVEDCYDYADTLGRHRSFMSDLTAFLSSTVSSRTKTSIRITADQVKTYYLDNNGQWFREVVRLVEVRKWITRTIDEGEDIYIVVGYHTASDAHVIEKSMQQKTVDGKVAMPISDILGASGVVVPYADLTDPGLAGSSGRAEERYRQFVARGEQIIAVQYRKIRFKFLSSKNVDNALLGNEIRWERYDRPRYHQSQGEDLVEITLEDDLALEGAREECITGNDVFIASLGMGQ</sequence>
<dbReference type="EMBL" id="JACBAE010001313">
    <property type="protein sequence ID" value="KAF7165777.1"/>
    <property type="molecule type" value="Genomic_DNA"/>
</dbReference>
<comment type="caution">
    <text evidence="1">The sequence shown here is derived from an EMBL/GenBank/DDBJ whole genome shotgun (WGS) entry which is preliminary data.</text>
</comment>
<proteinExistence type="predicted"/>
<reference evidence="1" key="1">
    <citation type="submission" date="2020-06" db="EMBL/GenBank/DDBJ databases">
        <title>Draft genome sequences of strains closely related to Aspergillus parafelis and Aspergillus hiratsukae.</title>
        <authorList>
            <person name="Dos Santos R.A.C."/>
            <person name="Rivero-Menendez O."/>
            <person name="Steenwyk J.L."/>
            <person name="Mead M.E."/>
            <person name="Goldman G.H."/>
            <person name="Alastruey-Izquierdo A."/>
            <person name="Rokas A."/>
        </authorList>
    </citation>
    <scope>NUCLEOTIDE SEQUENCE</scope>
    <source>
        <strain evidence="1">CNM-CM5623</strain>
    </source>
</reference>
<protein>
    <submittedName>
        <fullName evidence="1">Uncharacterized protein</fullName>
    </submittedName>
</protein>
<gene>
    <name evidence="1" type="ORF">CNMCM5623_009856</name>
</gene>
<name>A0A8H6UT02_9EURO</name>
<dbReference type="Proteomes" id="UP000654922">
    <property type="component" value="Unassembled WGS sequence"/>
</dbReference>
<dbReference type="OrthoDB" id="5410365at2759"/>
<organism evidence="1 2">
    <name type="scientific">Aspergillus felis</name>
    <dbReference type="NCBI Taxonomy" id="1287682"/>
    <lineage>
        <taxon>Eukaryota</taxon>
        <taxon>Fungi</taxon>
        <taxon>Dikarya</taxon>
        <taxon>Ascomycota</taxon>
        <taxon>Pezizomycotina</taxon>
        <taxon>Eurotiomycetes</taxon>
        <taxon>Eurotiomycetidae</taxon>
        <taxon>Eurotiales</taxon>
        <taxon>Aspergillaceae</taxon>
        <taxon>Aspergillus</taxon>
        <taxon>Aspergillus subgen. Fumigati</taxon>
    </lineage>
</organism>
<dbReference type="AlphaFoldDB" id="A0A8H6UT02"/>
<evidence type="ECO:0000313" key="2">
    <source>
        <dbReference type="Proteomes" id="UP000654922"/>
    </source>
</evidence>
<evidence type="ECO:0000313" key="1">
    <source>
        <dbReference type="EMBL" id="KAF7165777.1"/>
    </source>
</evidence>
<accession>A0A8H6UT02</accession>